<proteinExistence type="predicted"/>
<accession>A0A2G2YBX1</accession>
<comment type="caution">
    <text evidence="1">The sequence shown here is derived from an EMBL/GenBank/DDBJ whole genome shotgun (WGS) entry which is preliminary data.</text>
</comment>
<gene>
    <name evidence="1" type="ORF">T459_26739</name>
</gene>
<organism evidence="1 2">
    <name type="scientific">Capsicum annuum</name>
    <name type="common">Capsicum pepper</name>
    <dbReference type="NCBI Taxonomy" id="4072"/>
    <lineage>
        <taxon>Eukaryota</taxon>
        <taxon>Viridiplantae</taxon>
        <taxon>Streptophyta</taxon>
        <taxon>Embryophyta</taxon>
        <taxon>Tracheophyta</taxon>
        <taxon>Spermatophyta</taxon>
        <taxon>Magnoliopsida</taxon>
        <taxon>eudicotyledons</taxon>
        <taxon>Gunneridae</taxon>
        <taxon>Pentapetalae</taxon>
        <taxon>asterids</taxon>
        <taxon>lamiids</taxon>
        <taxon>Solanales</taxon>
        <taxon>Solanaceae</taxon>
        <taxon>Solanoideae</taxon>
        <taxon>Capsiceae</taxon>
        <taxon>Capsicum</taxon>
    </lineage>
</organism>
<reference evidence="1 2" key="2">
    <citation type="journal article" date="2017" name="Genome Biol.">
        <title>New reference genome sequences of hot pepper reveal the massive evolution of plant disease-resistance genes by retroduplication.</title>
        <authorList>
            <person name="Kim S."/>
            <person name="Park J."/>
            <person name="Yeom S.I."/>
            <person name="Kim Y.M."/>
            <person name="Seo E."/>
            <person name="Kim K.T."/>
            <person name="Kim M.S."/>
            <person name="Lee J.M."/>
            <person name="Cheong K."/>
            <person name="Shin H.S."/>
            <person name="Kim S.B."/>
            <person name="Han K."/>
            <person name="Lee J."/>
            <person name="Park M."/>
            <person name="Lee H.A."/>
            <person name="Lee H.Y."/>
            <person name="Lee Y."/>
            <person name="Oh S."/>
            <person name="Lee J.H."/>
            <person name="Choi E."/>
            <person name="Choi E."/>
            <person name="Lee S.E."/>
            <person name="Jeon J."/>
            <person name="Kim H."/>
            <person name="Choi G."/>
            <person name="Song H."/>
            <person name="Lee J."/>
            <person name="Lee S.C."/>
            <person name="Kwon J.K."/>
            <person name="Lee H.Y."/>
            <person name="Koo N."/>
            <person name="Hong Y."/>
            <person name="Kim R.W."/>
            <person name="Kang W.H."/>
            <person name="Huh J.H."/>
            <person name="Kang B.C."/>
            <person name="Yang T.J."/>
            <person name="Lee Y.H."/>
            <person name="Bennetzen J.L."/>
            <person name="Choi D."/>
        </authorList>
    </citation>
    <scope>NUCLEOTIDE SEQUENCE [LARGE SCALE GENOMIC DNA]</scope>
    <source>
        <strain evidence="2">cv. CM334</strain>
    </source>
</reference>
<keyword evidence="2" id="KW-1185">Reference proteome</keyword>
<dbReference type="OrthoDB" id="1306196at2759"/>
<reference evidence="1 2" key="1">
    <citation type="journal article" date="2014" name="Nat. Genet.">
        <title>Genome sequence of the hot pepper provides insights into the evolution of pungency in Capsicum species.</title>
        <authorList>
            <person name="Kim S."/>
            <person name="Park M."/>
            <person name="Yeom S.I."/>
            <person name="Kim Y.M."/>
            <person name="Lee J.M."/>
            <person name="Lee H.A."/>
            <person name="Seo E."/>
            <person name="Choi J."/>
            <person name="Cheong K."/>
            <person name="Kim K.T."/>
            <person name="Jung K."/>
            <person name="Lee G.W."/>
            <person name="Oh S.K."/>
            <person name="Bae C."/>
            <person name="Kim S.B."/>
            <person name="Lee H.Y."/>
            <person name="Kim S.Y."/>
            <person name="Kim M.S."/>
            <person name="Kang B.C."/>
            <person name="Jo Y.D."/>
            <person name="Yang H.B."/>
            <person name="Jeong H.J."/>
            <person name="Kang W.H."/>
            <person name="Kwon J.K."/>
            <person name="Shin C."/>
            <person name="Lim J.Y."/>
            <person name="Park J.H."/>
            <person name="Huh J.H."/>
            <person name="Kim J.S."/>
            <person name="Kim B.D."/>
            <person name="Cohen O."/>
            <person name="Paran I."/>
            <person name="Suh M.C."/>
            <person name="Lee S.B."/>
            <person name="Kim Y.K."/>
            <person name="Shin Y."/>
            <person name="Noh S.J."/>
            <person name="Park J."/>
            <person name="Seo Y.S."/>
            <person name="Kwon S.Y."/>
            <person name="Kim H.A."/>
            <person name="Park J.M."/>
            <person name="Kim H.J."/>
            <person name="Choi S.B."/>
            <person name="Bosland P.W."/>
            <person name="Reeves G."/>
            <person name="Jo S.H."/>
            <person name="Lee B.W."/>
            <person name="Cho H.T."/>
            <person name="Choi H.S."/>
            <person name="Lee M.S."/>
            <person name="Yu Y."/>
            <person name="Do Choi Y."/>
            <person name="Park B.S."/>
            <person name="van Deynze A."/>
            <person name="Ashrafi H."/>
            <person name="Hill T."/>
            <person name="Kim W.T."/>
            <person name="Pai H.S."/>
            <person name="Ahn H.K."/>
            <person name="Yeam I."/>
            <person name="Giovannoni J.J."/>
            <person name="Rose J.K."/>
            <person name="Sorensen I."/>
            <person name="Lee S.J."/>
            <person name="Kim R.W."/>
            <person name="Choi I.Y."/>
            <person name="Choi B.S."/>
            <person name="Lim J.S."/>
            <person name="Lee Y.H."/>
            <person name="Choi D."/>
        </authorList>
    </citation>
    <scope>NUCLEOTIDE SEQUENCE [LARGE SCALE GENOMIC DNA]</scope>
    <source>
        <strain evidence="2">cv. CM334</strain>
    </source>
</reference>
<dbReference type="InterPro" id="IPR036047">
    <property type="entry name" value="F-box-like_dom_sf"/>
</dbReference>
<evidence type="ECO:0000313" key="1">
    <source>
        <dbReference type="EMBL" id="PHT67252.1"/>
    </source>
</evidence>
<sequence length="132" mass="15354">MAMISRGSKRRYVEGGELDRLTALPVSVKHQIQERLSMEEAARMSILSRPWRHVWSSIPFKFIVDKSCNVTVLASFCLLSRRQARFGDFLSSDQMCWTTSTPSERNDAMKHERITESTSSTLLRTMWLIRRQ</sequence>
<dbReference type="Proteomes" id="UP000222542">
    <property type="component" value="Unassembled WGS sequence"/>
</dbReference>
<name>A0A2G2YBX1_CAPAN</name>
<dbReference type="EMBL" id="AYRZ02000011">
    <property type="protein sequence ID" value="PHT67252.1"/>
    <property type="molecule type" value="Genomic_DNA"/>
</dbReference>
<protein>
    <recommendedName>
        <fullName evidence="3">F-box domain-containing protein</fullName>
    </recommendedName>
</protein>
<dbReference type="Gramene" id="PHT67252">
    <property type="protein sequence ID" value="PHT67252"/>
    <property type="gene ID" value="T459_26739"/>
</dbReference>
<dbReference type="SUPFAM" id="SSF81383">
    <property type="entry name" value="F-box domain"/>
    <property type="match status" value="1"/>
</dbReference>
<evidence type="ECO:0000313" key="2">
    <source>
        <dbReference type="Proteomes" id="UP000222542"/>
    </source>
</evidence>
<evidence type="ECO:0008006" key="3">
    <source>
        <dbReference type="Google" id="ProtNLM"/>
    </source>
</evidence>
<dbReference type="AlphaFoldDB" id="A0A2G2YBX1"/>